<dbReference type="OMA" id="LKWSDQA"/>
<proteinExistence type="inferred from homology"/>
<protein>
    <recommendedName>
        <fullName evidence="9">Branched-chain amino acid aminotransferase</fullName>
    </recommendedName>
</protein>
<organism evidence="7 8">
    <name type="scientific">Mixia osmundae (strain CBS 9802 / IAM 14324 / JCM 22182 / KY 12970)</name>
    <dbReference type="NCBI Taxonomy" id="764103"/>
    <lineage>
        <taxon>Eukaryota</taxon>
        <taxon>Fungi</taxon>
        <taxon>Dikarya</taxon>
        <taxon>Basidiomycota</taxon>
        <taxon>Pucciniomycotina</taxon>
        <taxon>Mixiomycetes</taxon>
        <taxon>Mixiales</taxon>
        <taxon>Mixiaceae</taxon>
        <taxon>Mixia</taxon>
    </lineage>
</organism>
<keyword evidence="5" id="KW-0663">Pyridoxal phosphate</keyword>
<dbReference type="EMBL" id="BABT02000150">
    <property type="protein sequence ID" value="GAA98309.1"/>
    <property type="molecule type" value="Genomic_DNA"/>
</dbReference>
<dbReference type="Gene3D" id="3.30.470.10">
    <property type="match status" value="1"/>
</dbReference>
<dbReference type="PANTHER" id="PTHR42825:SF2">
    <property type="entry name" value="BRANCHED-CHAIN-AMINO-ACID AMINOTRANSFERASE 3, CHLOROPLASTIC-RELATED"/>
    <property type="match status" value="1"/>
</dbReference>
<dbReference type="GO" id="GO:0009081">
    <property type="term" value="P:branched-chain amino acid metabolic process"/>
    <property type="evidence" value="ECO:0007669"/>
    <property type="project" value="InterPro"/>
</dbReference>
<dbReference type="RefSeq" id="XP_014569175.1">
    <property type="nucleotide sequence ID" value="XM_014713689.1"/>
</dbReference>
<reference evidence="7 8" key="2">
    <citation type="journal article" date="2012" name="Open Biol.">
        <title>Characteristics of nucleosomes and linker DNA regions on the genome of the basidiomycete Mixia osmundae revealed by mono- and dinucleosome mapping.</title>
        <authorList>
            <person name="Nishida H."/>
            <person name="Kondo S."/>
            <person name="Matsumoto T."/>
            <person name="Suzuki Y."/>
            <person name="Yoshikawa H."/>
            <person name="Taylor T.D."/>
            <person name="Sugiyama J."/>
        </authorList>
    </citation>
    <scope>NUCLEOTIDE SEQUENCE [LARGE SCALE GENOMIC DNA]</scope>
    <source>
        <strain evidence="8">CBS 9802 / IAM 14324 / JCM 22182 / KY 12970</strain>
    </source>
</reference>
<dbReference type="GO" id="GO:0004084">
    <property type="term" value="F:branched-chain-amino-acid transaminase activity"/>
    <property type="evidence" value="ECO:0007669"/>
    <property type="project" value="InterPro"/>
</dbReference>
<dbReference type="Gene3D" id="3.20.10.10">
    <property type="entry name" value="D-amino Acid Aminotransferase, subunit A, domain 2"/>
    <property type="match status" value="1"/>
</dbReference>
<comment type="caution">
    <text evidence="7">The sequence shown here is derived from an EMBL/GenBank/DDBJ whole genome shotgun (WGS) entry which is preliminary data.</text>
</comment>
<evidence type="ECO:0000256" key="5">
    <source>
        <dbReference type="ARBA" id="ARBA00022898"/>
    </source>
</evidence>
<evidence type="ECO:0000256" key="6">
    <source>
        <dbReference type="PIRSR" id="PIRSR006468-1"/>
    </source>
</evidence>
<comment type="similarity">
    <text evidence="2">Belongs to the class-IV pyridoxal-phosphate-dependent aminotransferase family.</text>
</comment>
<dbReference type="InterPro" id="IPR043132">
    <property type="entry name" value="BCAT-like_C"/>
</dbReference>
<dbReference type="Proteomes" id="UP000009131">
    <property type="component" value="Unassembled WGS sequence"/>
</dbReference>
<gene>
    <name evidence="7" type="primary">Mo04993</name>
    <name evidence="7" type="ORF">E5Q_04993</name>
</gene>
<dbReference type="HOGENOM" id="CLU_031922_1_0_1"/>
<sequence length="381" mass="40991">MGSINGHAAHGKAVQPKDLDWPKLKFGLTPTNGHVRYTYSQGRWSKGVWVEEPFINLHVGSAALNYGQSAFEGLKAFRAPDGSVRVFRPQENSARLNHSAEFLDVSHVPEDLFLEAVERCVAGNLEFVPPHAPSAGMGALYLRPILFASGEELMLSTPDELTFLVFATPVGSYYGPSAEVPAVDALVLDNFDRTAPRGTGSAKLAGNYAPVYRHMREARLAGYPITLHLDSATRTLVDEFSTSNALFISYPPISSPDTAPTDVTLHVPQSSSILRSVTTKSIVQLAQSFGWTVDARPIAFQEVIDGAFTECAAAGTAAVVTIVRSISYKAGDATMKVTIGAGKAGPCWLRVLAELTALQCQTSPDPYSWLWPSQGIQPSSP</sequence>
<dbReference type="InterPro" id="IPR043131">
    <property type="entry name" value="BCAT-like_N"/>
</dbReference>
<dbReference type="Pfam" id="PF01063">
    <property type="entry name" value="Aminotran_4"/>
    <property type="match status" value="1"/>
</dbReference>
<evidence type="ECO:0000256" key="3">
    <source>
        <dbReference type="ARBA" id="ARBA00022576"/>
    </source>
</evidence>
<dbReference type="InterPro" id="IPR001544">
    <property type="entry name" value="Aminotrans_IV"/>
</dbReference>
<keyword evidence="3" id="KW-0032">Aminotransferase</keyword>
<dbReference type="eggNOG" id="KOG0975">
    <property type="taxonomic scope" value="Eukaryota"/>
</dbReference>
<dbReference type="PIRSF" id="PIRSF006468">
    <property type="entry name" value="BCAT1"/>
    <property type="match status" value="1"/>
</dbReference>
<keyword evidence="4" id="KW-0808">Transferase</keyword>
<evidence type="ECO:0000256" key="2">
    <source>
        <dbReference type="ARBA" id="ARBA00009320"/>
    </source>
</evidence>
<dbReference type="InterPro" id="IPR005786">
    <property type="entry name" value="B_amino_transII"/>
</dbReference>
<reference evidence="7 8" key="1">
    <citation type="journal article" date="2011" name="J. Gen. Appl. Microbiol.">
        <title>Draft genome sequencing of the enigmatic basidiomycete Mixia osmundae.</title>
        <authorList>
            <person name="Nishida H."/>
            <person name="Nagatsuka Y."/>
            <person name="Sugiyama J."/>
        </authorList>
    </citation>
    <scope>NUCLEOTIDE SEQUENCE [LARGE SCALE GENOMIC DNA]</scope>
    <source>
        <strain evidence="8">CBS 9802 / IAM 14324 / JCM 22182 / KY 12970</strain>
    </source>
</reference>
<dbReference type="SUPFAM" id="SSF56752">
    <property type="entry name" value="D-aminoacid aminotransferase-like PLP-dependent enzymes"/>
    <property type="match status" value="1"/>
</dbReference>
<dbReference type="OrthoDB" id="409992at2759"/>
<dbReference type="STRING" id="764103.G7E649"/>
<dbReference type="InterPro" id="IPR036038">
    <property type="entry name" value="Aminotransferase-like"/>
</dbReference>
<keyword evidence="8" id="KW-1185">Reference proteome</keyword>
<dbReference type="InParanoid" id="G7E649"/>
<evidence type="ECO:0008006" key="9">
    <source>
        <dbReference type="Google" id="ProtNLM"/>
    </source>
</evidence>
<accession>G7E649</accession>
<dbReference type="PANTHER" id="PTHR42825">
    <property type="entry name" value="AMINO ACID AMINOTRANSFERASE"/>
    <property type="match status" value="1"/>
</dbReference>
<comment type="cofactor">
    <cofactor evidence="1">
        <name>pyridoxal 5'-phosphate</name>
        <dbReference type="ChEBI" id="CHEBI:597326"/>
    </cofactor>
</comment>
<evidence type="ECO:0000256" key="4">
    <source>
        <dbReference type="ARBA" id="ARBA00022679"/>
    </source>
</evidence>
<name>G7E649_MIXOS</name>
<evidence type="ECO:0000313" key="8">
    <source>
        <dbReference type="Proteomes" id="UP000009131"/>
    </source>
</evidence>
<feature type="modified residue" description="N6-(pyridoxal phosphate)lysine" evidence="6">
    <location>
        <position position="203"/>
    </location>
</feature>
<dbReference type="AlphaFoldDB" id="G7E649"/>
<evidence type="ECO:0000256" key="1">
    <source>
        <dbReference type="ARBA" id="ARBA00001933"/>
    </source>
</evidence>
<evidence type="ECO:0000313" key="7">
    <source>
        <dbReference type="EMBL" id="GAA98309.1"/>
    </source>
</evidence>